<dbReference type="InterPro" id="IPR000845">
    <property type="entry name" value="Nucleoside_phosphorylase_d"/>
</dbReference>
<feature type="domain" description="Nucleoside phosphorylase" evidence="1">
    <location>
        <begin position="29"/>
        <end position="92"/>
    </location>
</feature>
<protein>
    <recommendedName>
        <fullName evidence="1">Nucleoside phosphorylase domain-containing protein</fullName>
    </recommendedName>
</protein>
<comment type="caution">
    <text evidence="2">The sequence shown here is derived from an EMBL/GenBank/DDBJ whole genome shotgun (WGS) entry which is preliminary data.</text>
</comment>
<dbReference type="Proteomes" id="UP000660265">
    <property type="component" value="Unassembled WGS sequence"/>
</dbReference>
<reference evidence="3" key="1">
    <citation type="journal article" date="2019" name="Int. J. Syst. Evol. Microbiol.">
        <title>The Global Catalogue of Microorganisms (GCM) 10K type strain sequencing project: providing services to taxonomists for standard genome sequencing and annotation.</title>
        <authorList>
            <consortium name="The Broad Institute Genomics Platform"/>
            <consortium name="The Broad Institute Genome Sequencing Center for Infectious Disease"/>
            <person name="Wu L."/>
            <person name="Ma J."/>
        </authorList>
    </citation>
    <scope>NUCLEOTIDE SEQUENCE [LARGE SCALE GENOMIC DNA]</scope>
    <source>
        <strain evidence="3">CGMCC 4.7275</strain>
    </source>
</reference>
<evidence type="ECO:0000313" key="2">
    <source>
        <dbReference type="EMBL" id="GGK24066.1"/>
    </source>
</evidence>
<dbReference type="EMBL" id="BMMV01000029">
    <property type="protein sequence ID" value="GGK24066.1"/>
    <property type="molecule type" value="Genomic_DNA"/>
</dbReference>
<dbReference type="InterPro" id="IPR035994">
    <property type="entry name" value="Nucleoside_phosphorylase_sf"/>
</dbReference>
<dbReference type="Gene3D" id="3.40.50.1580">
    <property type="entry name" value="Nucleoside phosphorylase domain"/>
    <property type="match status" value="1"/>
</dbReference>
<dbReference type="Pfam" id="PF01048">
    <property type="entry name" value="PNP_UDP_1"/>
    <property type="match status" value="1"/>
</dbReference>
<sequence length="332" mass="35682">MHFKPIAAGDRVINSPAGSSPRLFLDQNYNDAVAVDMEGAGFVSAAHKAAVPHLLVRGISDWADGTKQTTDGVGTQESAARNAALFLAEVIAQIAPNVPSGPKLPSAPVQPVDELIWHPLDRPVDVSWRKDLFSTGPHTNGPSLLEIHLVPVPSTVRVPAARMRQLASELVDMGRSRGFFTNLERVEVHDSAEMIAVTVTDPRGRSAGLAITRSGQRSAWEPLPNPGLTYVLDEEHTRERITVLLALLESVDGPATPSYAPAATIENTRLVTVERLSEVNPNSAGLRTSDAPIVAEPEEAVTAAVVASHGVQIAEELAARLIYSFRTPRRHR</sequence>
<dbReference type="SUPFAM" id="SSF53167">
    <property type="entry name" value="Purine and uridine phosphorylases"/>
    <property type="match status" value="1"/>
</dbReference>
<organism evidence="2 3">
    <name type="scientific">Streptomyces camponoticapitis</name>
    <dbReference type="NCBI Taxonomy" id="1616125"/>
    <lineage>
        <taxon>Bacteria</taxon>
        <taxon>Bacillati</taxon>
        <taxon>Actinomycetota</taxon>
        <taxon>Actinomycetes</taxon>
        <taxon>Kitasatosporales</taxon>
        <taxon>Streptomycetaceae</taxon>
        <taxon>Streptomyces</taxon>
    </lineage>
</organism>
<dbReference type="PANTHER" id="PTHR46832">
    <property type="entry name" value="5'-METHYLTHIOADENOSINE/S-ADENOSYLHOMOCYSTEINE NUCLEOSIDASE"/>
    <property type="match status" value="1"/>
</dbReference>
<proteinExistence type="predicted"/>
<gene>
    <name evidence="2" type="ORF">GCM10011583_65030</name>
</gene>
<name>A0ABQ2ESD8_9ACTN</name>
<evidence type="ECO:0000259" key="1">
    <source>
        <dbReference type="Pfam" id="PF01048"/>
    </source>
</evidence>
<evidence type="ECO:0000313" key="3">
    <source>
        <dbReference type="Proteomes" id="UP000660265"/>
    </source>
</evidence>
<dbReference type="PANTHER" id="PTHR46832:SF1">
    <property type="entry name" value="5'-METHYLTHIOADENOSINE_S-ADENOSYLHOMOCYSTEINE NUCLEOSIDASE"/>
    <property type="match status" value="1"/>
</dbReference>
<accession>A0ABQ2ESD8</accession>
<keyword evidence="3" id="KW-1185">Reference proteome</keyword>